<dbReference type="GO" id="GO:0005886">
    <property type="term" value="C:plasma membrane"/>
    <property type="evidence" value="ECO:0007669"/>
    <property type="project" value="TreeGrafter"/>
</dbReference>
<protein>
    <submittedName>
        <fullName evidence="2">HdeD family acid-resistance protein</fullName>
    </submittedName>
</protein>
<feature type="transmembrane region" description="Helical" evidence="1">
    <location>
        <begin position="81"/>
        <end position="99"/>
    </location>
</feature>
<name>A0A7C3KCI1_9CYAN</name>
<dbReference type="PANTHER" id="PTHR34989:SF1">
    <property type="entry name" value="PROTEIN HDED"/>
    <property type="match status" value="1"/>
</dbReference>
<reference evidence="2" key="1">
    <citation type="journal article" date="2020" name="mSystems">
        <title>Genome- and Community-Level Interaction Insights into Carbon Utilization and Element Cycling Functions of Hydrothermarchaeota in Hydrothermal Sediment.</title>
        <authorList>
            <person name="Zhou Z."/>
            <person name="Liu Y."/>
            <person name="Xu W."/>
            <person name="Pan J."/>
            <person name="Luo Z.H."/>
            <person name="Li M."/>
        </authorList>
    </citation>
    <scope>NUCLEOTIDE SEQUENCE [LARGE SCALE GENOMIC DNA]</scope>
    <source>
        <strain evidence="2">SpSt-418</strain>
    </source>
</reference>
<dbReference type="AlphaFoldDB" id="A0A7C3KCI1"/>
<evidence type="ECO:0000256" key="1">
    <source>
        <dbReference type="SAM" id="Phobius"/>
    </source>
</evidence>
<feature type="transmembrane region" description="Helical" evidence="1">
    <location>
        <begin position="111"/>
        <end position="130"/>
    </location>
</feature>
<dbReference type="PANTHER" id="PTHR34989">
    <property type="entry name" value="PROTEIN HDED"/>
    <property type="match status" value="1"/>
</dbReference>
<dbReference type="EMBL" id="DSRU01000093">
    <property type="protein sequence ID" value="HFM97564.1"/>
    <property type="molecule type" value="Genomic_DNA"/>
</dbReference>
<gene>
    <name evidence="2" type="ORF">ENR64_07310</name>
</gene>
<dbReference type="Pfam" id="PF03729">
    <property type="entry name" value="DUF308"/>
    <property type="match status" value="2"/>
</dbReference>
<proteinExistence type="predicted"/>
<feature type="transmembrane region" description="Helical" evidence="1">
    <location>
        <begin position="137"/>
        <end position="156"/>
    </location>
</feature>
<accession>A0A7C3KCI1</accession>
<keyword evidence="1" id="KW-1133">Transmembrane helix</keyword>
<keyword evidence="1" id="KW-0472">Membrane</keyword>
<dbReference type="InterPro" id="IPR052712">
    <property type="entry name" value="Acid_resist_chaperone_HdeD"/>
</dbReference>
<keyword evidence="1" id="KW-0812">Transmembrane</keyword>
<sequence length="192" mass="20585">MSRYDVDDQTEMSIASRNALRRLSEYWWIFLIQGIAAIILGFLLLTNPAATAVSLVVFLGAYWLVSGVMDFVRLFTDSGQWGWHLALGVLGVLSGILVLRHPLISTVATGAFLVTLLGVGSIVMGVVGIIRGIKEDGWGSIAIGVVNLLIGFWLLFNPLSAAIALPITLGIFALVGGVSTIINSFKLKNLTI</sequence>
<evidence type="ECO:0000313" key="2">
    <source>
        <dbReference type="EMBL" id="HFM97564.1"/>
    </source>
</evidence>
<organism evidence="2">
    <name type="scientific">Oscillatoriales cyanobacterium SpSt-418</name>
    <dbReference type="NCBI Taxonomy" id="2282169"/>
    <lineage>
        <taxon>Bacteria</taxon>
        <taxon>Bacillati</taxon>
        <taxon>Cyanobacteriota</taxon>
        <taxon>Cyanophyceae</taxon>
        <taxon>Oscillatoriophycideae</taxon>
        <taxon>Oscillatoriales</taxon>
    </lineage>
</organism>
<feature type="transmembrane region" description="Helical" evidence="1">
    <location>
        <begin position="162"/>
        <end position="182"/>
    </location>
</feature>
<feature type="transmembrane region" description="Helical" evidence="1">
    <location>
        <begin position="51"/>
        <end position="69"/>
    </location>
</feature>
<comment type="caution">
    <text evidence="2">The sequence shown here is derived from an EMBL/GenBank/DDBJ whole genome shotgun (WGS) entry which is preliminary data.</text>
</comment>
<feature type="transmembrane region" description="Helical" evidence="1">
    <location>
        <begin position="26"/>
        <end position="45"/>
    </location>
</feature>
<dbReference type="InterPro" id="IPR005325">
    <property type="entry name" value="DUF308_memb"/>
</dbReference>